<protein>
    <submittedName>
        <fullName evidence="2">Uncharacterized protein</fullName>
    </submittedName>
</protein>
<keyword evidence="1" id="KW-1185">Reference proteome</keyword>
<gene>
    <name evidence="2" type="ORF">PgNI_11991</name>
</gene>
<dbReference type="GeneID" id="41966854"/>
<proteinExistence type="predicted"/>
<evidence type="ECO:0000313" key="1">
    <source>
        <dbReference type="Proteomes" id="UP000515153"/>
    </source>
</evidence>
<dbReference type="AlphaFoldDB" id="A0A6P8AQE0"/>
<reference evidence="2" key="2">
    <citation type="submission" date="2019-10" db="EMBL/GenBank/DDBJ databases">
        <authorList>
            <consortium name="NCBI Genome Project"/>
        </authorList>
    </citation>
    <scope>NUCLEOTIDE SEQUENCE</scope>
    <source>
        <strain evidence="2">NI907</strain>
    </source>
</reference>
<dbReference type="KEGG" id="pgri:PgNI_11991"/>
<organism evidence="1 2">
    <name type="scientific">Pyricularia grisea</name>
    <name type="common">Crabgrass-specific blast fungus</name>
    <name type="synonym">Magnaporthe grisea</name>
    <dbReference type="NCBI Taxonomy" id="148305"/>
    <lineage>
        <taxon>Eukaryota</taxon>
        <taxon>Fungi</taxon>
        <taxon>Dikarya</taxon>
        <taxon>Ascomycota</taxon>
        <taxon>Pezizomycotina</taxon>
        <taxon>Sordariomycetes</taxon>
        <taxon>Sordariomycetidae</taxon>
        <taxon>Magnaporthales</taxon>
        <taxon>Pyriculariaceae</taxon>
        <taxon>Pyricularia</taxon>
    </lineage>
</organism>
<sequence length="65" mass="7765">MVKLRYSYKSCPKFYRHDLATFAQTIRHFSNLAFKKLYRQNAKSDRPMALICAAVIGKNRLWKRL</sequence>
<reference evidence="2" key="3">
    <citation type="submission" date="2025-08" db="UniProtKB">
        <authorList>
            <consortium name="RefSeq"/>
        </authorList>
    </citation>
    <scope>IDENTIFICATION</scope>
    <source>
        <strain evidence="2">NI907</strain>
    </source>
</reference>
<dbReference type="RefSeq" id="XP_030977114.1">
    <property type="nucleotide sequence ID" value="XM_031131949.1"/>
</dbReference>
<name>A0A6P8AQE0_PYRGI</name>
<dbReference type="Proteomes" id="UP000515153">
    <property type="component" value="Unplaced"/>
</dbReference>
<accession>A0A6P8AQE0</accession>
<reference evidence="2" key="1">
    <citation type="journal article" date="2019" name="Mol. Biol. Evol.">
        <title>Blast fungal genomes show frequent chromosomal changes, gene gains and losses, and effector gene turnover.</title>
        <authorList>
            <person name="Gomez Luciano L.B."/>
            <person name="Jason Tsai I."/>
            <person name="Chuma I."/>
            <person name="Tosa Y."/>
            <person name="Chen Y.H."/>
            <person name="Li J.Y."/>
            <person name="Li M.Y."/>
            <person name="Jade Lu M.Y."/>
            <person name="Nakayashiki H."/>
            <person name="Li W.H."/>
        </authorList>
    </citation>
    <scope>NUCLEOTIDE SEQUENCE</scope>
    <source>
        <strain evidence="2">NI907</strain>
    </source>
</reference>
<evidence type="ECO:0000313" key="2">
    <source>
        <dbReference type="RefSeq" id="XP_030977114.1"/>
    </source>
</evidence>